<evidence type="ECO:0000256" key="9">
    <source>
        <dbReference type="ARBA" id="ARBA00023136"/>
    </source>
</evidence>
<keyword evidence="3" id="KW-0813">Transport</keyword>
<keyword evidence="14" id="KW-1185">Reference proteome</keyword>
<dbReference type="OrthoDB" id="8982743at2"/>
<dbReference type="GO" id="GO:0015288">
    <property type="term" value="F:porin activity"/>
    <property type="evidence" value="ECO:0007669"/>
    <property type="project" value="UniProtKB-KW"/>
</dbReference>
<dbReference type="GO" id="GO:0006811">
    <property type="term" value="P:monoatomic ion transport"/>
    <property type="evidence" value="ECO:0007669"/>
    <property type="project" value="UniProtKB-KW"/>
</dbReference>
<dbReference type="InterPro" id="IPR023614">
    <property type="entry name" value="Porin_dom_sf"/>
</dbReference>
<dbReference type="InterPro" id="IPR033900">
    <property type="entry name" value="Gram_neg_porin_domain"/>
</dbReference>
<comment type="subunit">
    <text evidence="2">Homotrimer.</text>
</comment>
<dbReference type="Gene3D" id="2.40.160.10">
    <property type="entry name" value="Porin"/>
    <property type="match status" value="1"/>
</dbReference>
<dbReference type="RefSeq" id="WP_088812669.1">
    <property type="nucleotide sequence ID" value="NZ_FYEX01000001.1"/>
</dbReference>
<keyword evidence="7" id="KW-0406">Ion transport</keyword>
<feature type="domain" description="Porin" evidence="12">
    <location>
        <begin position="7"/>
        <end position="336"/>
    </location>
</feature>
<dbReference type="SUPFAM" id="SSF56935">
    <property type="entry name" value="Porins"/>
    <property type="match status" value="1"/>
</dbReference>
<keyword evidence="6 11" id="KW-0732">Signal</keyword>
<keyword evidence="9" id="KW-0472">Membrane</keyword>
<evidence type="ECO:0000256" key="8">
    <source>
        <dbReference type="ARBA" id="ARBA00023114"/>
    </source>
</evidence>
<dbReference type="GO" id="GO:0009279">
    <property type="term" value="C:cell outer membrane"/>
    <property type="evidence" value="ECO:0007669"/>
    <property type="project" value="UniProtKB-SubCell"/>
</dbReference>
<dbReference type="PANTHER" id="PTHR34501">
    <property type="entry name" value="PROTEIN YDDL-RELATED"/>
    <property type="match status" value="1"/>
</dbReference>
<evidence type="ECO:0000256" key="1">
    <source>
        <dbReference type="ARBA" id="ARBA00004571"/>
    </source>
</evidence>
<evidence type="ECO:0000256" key="6">
    <source>
        <dbReference type="ARBA" id="ARBA00022729"/>
    </source>
</evidence>
<name>A0A212TB36_9BURK</name>
<dbReference type="GO" id="GO:0046930">
    <property type="term" value="C:pore complex"/>
    <property type="evidence" value="ECO:0007669"/>
    <property type="project" value="UniProtKB-KW"/>
</dbReference>
<evidence type="ECO:0000256" key="5">
    <source>
        <dbReference type="ARBA" id="ARBA00022692"/>
    </source>
</evidence>
<dbReference type="Pfam" id="PF13609">
    <property type="entry name" value="Porin_4"/>
    <property type="match status" value="1"/>
</dbReference>
<evidence type="ECO:0000256" key="10">
    <source>
        <dbReference type="ARBA" id="ARBA00023237"/>
    </source>
</evidence>
<dbReference type="AlphaFoldDB" id="A0A212TB36"/>
<accession>A0A212TB36</accession>
<organism evidence="13 14">
    <name type="scientific">Polynucleobacter victoriensis</name>
    <dbReference type="NCBI Taxonomy" id="2049319"/>
    <lineage>
        <taxon>Bacteria</taxon>
        <taxon>Pseudomonadati</taxon>
        <taxon>Pseudomonadota</taxon>
        <taxon>Betaproteobacteria</taxon>
        <taxon>Burkholderiales</taxon>
        <taxon>Burkholderiaceae</taxon>
        <taxon>Polynucleobacter</taxon>
    </lineage>
</organism>
<evidence type="ECO:0000259" key="12">
    <source>
        <dbReference type="Pfam" id="PF13609"/>
    </source>
</evidence>
<evidence type="ECO:0000256" key="11">
    <source>
        <dbReference type="SAM" id="SignalP"/>
    </source>
</evidence>
<dbReference type="EMBL" id="FYEX01000001">
    <property type="protein sequence ID" value="SNC63041.1"/>
    <property type="molecule type" value="Genomic_DNA"/>
</dbReference>
<dbReference type="CDD" id="cd00342">
    <property type="entry name" value="gram_neg_porins"/>
    <property type="match status" value="1"/>
</dbReference>
<feature type="signal peptide" evidence="11">
    <location>
        <begin position="1"/>
        <end position="20"/>
    </location>
</feature>
<keyword evidence="8" id="KW-0626">Porin</keyword>
<evidence type="ECO:0000313" key="13">
    <source>
        <dbReference type="EMBL" id="SNC63041.1"/>
    </source>
</evidence>
<keyword evidence="10" id="KW-0998">Cell outer membrane</keyword>
<keyword evidence="5" id="KW-0812">Transmembrane</keyword>
<reference evidence="13 14" key="1">
    <citation type="submission" date="2017-06" db="EMBL/GenBank/DDBJ databases">
        <authorList>
            <person name="Kim H.J."/>
            <person name="Triplett B.A."/>
        </authorList>
    </citation>
    <scope>NUCLEOTIDE SEQUENCE [LARGE SCALE GENOMIC DNA]</scope>
    <source>
        <strain evidence="13 14">MWH-VicM1</strain>
    </source>
</reference>
<dbReference type="PANTHER" id="PTHR34501:SF9">
    <property type="entry name" value="MAJOR OUTER MEMBRANE PROTEIN P.IA"/>
    <property type="match status" value="1"/>
</dbReference>
<protein>
    <submittedName>
        <fullName evidence="13">Outer membrane protein (Porin)</fullName>
    </submittedName>
</protein>
<sequence>MKKSLIALAALATVATAAQAQSSVTLYGIVDMGVMSSNPHDTAAGKTGSTLATTSGALSTSRWGVRGTEDLGGGLKASFNLESEIAAGTGVAGGSVVASGATTTGVLFHRASNVTLEKSDLGSIQLGRMNRLEYDAVIANDAFGAANFGGAVRVAYIGSGAVPGTGDVRTANAVVLKSANLGGLVLAYQHQFGGQAGDNSYWSGDAVSATYTAGKLQGVASWSQNNNAGGTKNDSVRTFGLNYDFGVVKAYVGHIERVVSNDTDKVKSQYVGLKAPVTAKISAFGQYTKVSNAAAATGDYAAVANNDAKVYAVGVTYAFSPRTTGYAMHGTSQNDGTAKVYVSNLAAGAAAGKDQTATVIGIRHSF</sequence>
<evidence type="ECO:0000256" key="2">
    <source>
        <dbReference type="ARBA" id="ARBA00011233"/>
    </source>
</evidence>
<evidence type="ECO:0000256" key="4">
    <source>
        <dbReference type="ARBA" id="ARBA00022452"/>
    </source>
</evidence>
<evidence type="ECO:0000256" key="3">
    <source>
        <dbReference type="ARBA" id="ARBA00022448"/>
    </source>
</evidence>
<dbReference type="Proteomes" id="UP000197215">
    <property type="component" value="Unassembled WGS sequence"/>
</dbReference>
<gene>
    <name evidence="13" type="ORF">SAMN06295916_0799</name>
</gene>
<keyword evidence="4" id="KW-1134">Transmembrane beta strand</keyword>
<evidence type="ECO:0000313" key="14">
    <source>
        <dbReference type="Proteomes" id="UP000197215"/>
    </source>
</evidence>
<proteinExistence type="predicted"/>
<feature type="chain" id="PRO_5012849503" evidence="11">
    <location>
        <begin position="21"/>
        <end position="366"/>
    </location>
</feature>
<dbReference type="InterPro" id="IPR050298">
    <property type="entry name" value="Gram-neg_bact_OMP"/>
</dbReference>
<comment type="subcellular location">
    <subcellularLocation>
        <location evidence="1">Cell outer membrane</location>
        <topology evidence="1">Multi-pass membrane protein</topology>
    </subcellularLocation>
</comment>
<evidence type="ECO:0000256" key="7">
    <source>
        <dbReference type="ARBA" id="ARBA00023065"/>
    </source>
</evidence>